<gene>
    <name evidence="6" type="ORF">CYLTODRAFT_418520</name>
</gene>
<dbReference type="InterPro" id="IPR029023">
    <property type="entry name" value="Tensin_phosphatase"/>
</dbReference>
<feature type="domain" description="Tyrosine specific protein phosphatases" evidence="4">
    <location>
        <begin position="102"/>
        <end position="145"/>
    </location>
</feature>
<name>A0A0D7BQD4_9AGAR</name>
<dbReference type="InterPro" id="IPR051281">
    <property type="entry name" value="Dual-spec_lipid-protein_phosph"/>
</dbReference>
<dbReference type="GO" id="GO:0004725">
    <property type="term" value="F:protein tyrosine phosphatase activity"/>
    <property type="evidence" value="ECO:0007669"/>
    <property type="project" value="TreeGrafter"/>
</dbReference>
<evidence type="ECO:0000259" key="5">
    <source>
        <dbReference type="PROSITE" id="PS51181"/>
    </source>
</evidence>
<dbReference type="PROSITE" id="PS50056">
    <property type="entry name" value="TYR_PHOSPHATASE_2"/>
    <property type="match status" value="1"/>
</dbReference>
<dbReference type="GO" id="GO:0005634">
    <property type="term" value="C:nucleus"/>
    <property type="evidence" value="ECO:0007669"/>
    <property type="project" value="TreeGrafter"/>
</dbReference>
<evidence type="ECO:0000313" key="6">
    <source>
        <dbReference type="EMBL" id="KIY71806.1"/>
    </source>
</evidence>
<keyword evidence="7" id="KW-1185">Reference proteome</keyword>
<dbReference type="GO" id="GO:0043491">
    <property type="term" value="P:phosphatidylinositol 3-kinase/protein kinase B signal transduction"/>
    <property type="evidence" value="ECO:0007669"/>
    <property type="project" value="TreeGrafter"/>
</dbReference>
<reference evidence="6 7" key="1">
    <citation type="journal article" date="2015" name="Fungal Genet. Biol.">
        <title>Evolution of novel wood decay mechanisms in Agaricales revealed by the genome sequences of Fistulina hepatica and Cylindrobasidium torrendii.</title>
        <authorList>
            <person name="Floudas D."/>
            <person name="Held B.W."/>
            <person name="Riley R."/>
            <person name="Nagy L.G."/>
            <person name="Koehler G."/>
            <person name="Ransdell A.S."/>
            <person name="Younus H."/>
            <person name="Chow J."/>
            <person name="Chiniquy J."/>
            <person name="Lipzen A."/>
            <person name="Tritt A."/>
            <person name="Sun H."/>
            <person name="Haridas S."/>
            <person name="LaButti K."/>
            <person name="Ohm R.A."/>
            <person name="Kues U."/>
            <person name="Blanchette R.A."/>
            <person name="Grigoriev I.V."/>
            <person name="Minto R.E."/>
            <person name="Hibbett D.S."/>
        </authorList>
    </citation>
    <scope>NUCLEOTIDE SEQUENCE [LARGE SCALE GENOMIC DNA]</scope>
    <source>
        <strain evidence="6 7">FP15055 ss-10</strain>
    </source>
</reference>
<dbReference type="Proteomes" id="UP000054007">
    <property type="component" value="Unassembled WGS sequence"/>
</dbReference>
<dbReference type="InterPro" id="IPR029021">
    <property type="entry name" value="Prot-tyrosine_phosphatase-like"/>
</dbReference>
<dbReference type="PROSITE" id="PS51181">
    <property type="entry name" value="PPASE_TENSIN"/>
    <property type="match status" value="1"/>
</dbReference>
<dbReference type="InterPro" id="IPR000387">
    <property type="entry name" value="Tyr_Pase_dom"/>
</dbReference>
<proteinExistence type="predicted"/>
<feature type="region of interest" description="Disordered" evidence="3">
    <location>
        <begin position="152"/>
        <end position="217"/>
    </location>
</feature>
<evidence type="ECO:0000259" key="4">
    <source>
        <dbReference type="PROSITE" id="PS50056"/>
    </source>
</evidence>
<dbReference type="STRING" id="1314674.A0A0D7BQD4"/>
<dbReference type="PANTHER" id="PTHR12305">
    <property type="entry name" value="PHOSPHATASE WITH HOMOLOGY TO TENSIN"/>
    <property type="match status" value="1"/>
</dbReference>
<dbReference type="AlphaFoldDB" id="A0A0D7BQD4"/>
<keyword evidence="2" id="KW-0378">Hydrolase</keyword>
<feature type="compositionally biased region" description="Polar residues" evidence="3">
    <location>
        <begin position="196"/>
        <end position="209"/>
    </location>
</feature>
<feature type="region of interest" description="Disordered" evidence="3">
    <location>
        <begin position="445"/>
        <end position="467"/>
    </location>
</feature>
<dbReference type="PROSITE" id="PS00383">
    <property type="entry name" value="TYR_PHOSPHATASE_1"/>
    <property type="match status" value="1"/>
</dbReference>
<dbReference type="InterPro" id="IPR016130">
    <property type="entry name" value="Tyr_Pase_AS"/>
</dbReference>
<evidence type="ECO:0000313" key="7">
    <source>
        <dbReference type="Proteomes" id="UP000054007"/>
    </source>
</evidence>
<protein>
    <recommendedName>
        <fullName evidence="1">phosphatidylinositol-3,4,5-trisphosphate 3-phosphatase</fullName>
        <ecNumber evidence="1">3.1.3.67</ecNumber>
    </recommendedName>
</protein>
<dbReference type="EMBL" id="KN880450">
    <property type="protein sequence ID" value="KIY71806.1"/>
    <property type="molecule type" value="Genomic_DNA"/>
</dbReference>
<dbReference type="GO" id="GO:0005829">
    <property type="term" value="C:cytosol"/>
    <property type="evidence" value="ECO:0007669"/>
    <property type="project" value="TreeGrafter"/>
</dbReference>
<organism evidence="6 7">
    <name type="scientific">Cylindrobasidium torrendii FP15055 ss-10</name>
    <dbReference type="NCBI Taxonomy" id="1314674"/>
    <lineage>
        <taxon>Eukaryota</taxon>
        <taxon>Fungi</taxon>
        <taxon>Dikarya</taxon>
        <taxon>Basidiomycota</taxon>
        <taxon>Agaricomycotina</taxon>
        <taxon>Agaricomycetes</taxon>
        <taxon>Agaricomycetidae</taxon>
        <taxon>Agaricales</taxon>
        <taxon>Marasmiineae</taxon>
        <taxon>Physalacriaceae</taxon>
        <taxon>Cylindrobasidium</taxon>
    </lineage>
</organism>
<dbReference type="GO" id="GO:0046856">
    <property type="term" value="P:phosphatidylinositol dephosphorylation"/>
    <property type="evidence" value="ECO:0007669"/>
    <property type="project" value="TreeGrafter"/>
</dbReference>
<dbReference type="GO" id="GO:0005886">
    <property type="term" value="C:plasma membrane"/>
    <property type="evidence" value="ECO:0007669"/>
    <property type="project" value="TreeGrafter"/>
</dbReference>
<dbReference type="PANTHER" id="PTHR12305:SF81">
    <property type="entry name" value="PHOSPHATIDYLINOSITOL 3,4,5-TRISPHOSPHATE 3-PHOSPHATASE AND DUAL-SPECIFICITY PROTEIN PHOSPHATASE PTEN"/>
    <property type="match status" value="1"/>
</dbReference>
<dbReference type="Gene3D" id="3.90.190.10">
    <property type="entry name" value="Protein tyrosine phosphatase superfamily"/>
    <property type="match status" value="1"/>
</dbReference>
<dbReference type="GO" id="GO:0048870">
    <property type="term" value="P:cell motility"/>
    <property type="evidence" value="ECO:0007669"/>
    <property type="project" value="TreeGrafter"/>
</dbReference>
<accession>A0A0D7BQD4</accession>
<evidence type="ECO:0000256" key="2">
    <source>
        <dbReference type="ARBA" id="ARBA00022801"/>
    </source>
</evidence>
<dbReference type="GO" id="GO:0051896">
    <property type="term" value="P:regulation of phosphatidylinositol 3-kinase/protein kinase B signal transduction"/>
    <property type="evidence" value="ECO:0007669"/>
    <property type="project" value="TreeGrafter"/>
</dbReference>
<dbReference type="OrthoDB" id="5632at2759"/>
<feature type="compositionally biased region" description="Basic and acidic residues" evidence="3">
    <location>
        <begin position="154"/>
        <end position="171"/>
    </location>
</feature>
<dbReference type="EC" id="3.1.3.67" evidence="1"/>
<feature type="domain" description="Phosphatase tensin-type" evidence="5">
    <location>
        <begin position="16"/>
        <end position="264"/>
    </location>
</feature>
<sequence length="591" mass="65530">MTDYVRKLVSGRKARFEDGDLDINLDLVYLTDQVIIMGYPASGVEGLYRNRREDAKKFLETRHGKNYWIYNFCPITENSYDASFFDGRVSRYPFPDHHAPPLALLPLIAREMRTWLSGSPERVAVLHCKAGKGRSGTMACAYLLSLNDDPTPPKLERSYTAKEWSKRRADDLMDQMPGDDDEASEQVQPVLGDQALTASPVQTSTSPASVPSKPKGQATLSAVLDLHTSRRMKAPTDGQKSKQGVSIPSQRRWLEYWSLLLSQEAPAHVWGGLSPLPASPEQIYHAPKVRLTDITLRMKESSGVKATLVSAANAVIDRAGMGKSGSREAKSAGDSHVWLSLARYDDDFVDRLESWEIHTRDEDGHLGRRKKGTEHNKDGEAITELFKDEKWDGGKMVKSFARMGAFDEDGVVKSEDKELGKITTYKFKPLNPSSWKNIRDSVQAKDSSKLGVPQASEAPSGASSIHADMYPAKEDGVVLDAAREVRVKIYMGQIFMGWFWFIPTFHMAQPPSAEHPKATLKLTRKGVDFPLGLGSGIIDLEVSLQWLDRNDRESPHPPARVTVEEEPTGVAAALQGADIRQAVEVNQAAAE</sequence>
<dbReference type="SUPFAM" id="SSF52799">
    <property type="entry name" value="(Phosphotyrosine protein) phosphatases II"/>
    <property type="match status" value="1"/>
</dbReference>
<dbReference type="GO" id="GO:0042995">
    <property type="term" value="C:cell projection"/>
    <property type="evidence" value="ECO:0007669"/>
    <property type="project" value="TreeGrafter"/>
</dbReference>
<evidence type="ECO:0000256" key="3">
    <source>
        <dbReference type="SAM" id="MobiDB-lite"/>
    </source>
</evidence>
<dbReference type="GO" id="GO:0016314">
    <property type="term" value="F:phosphatidylinositol-3,4,5-trisphosphate 3-phosphatase activity"/>
    <property type="evidence" value="ECO:0007669"/>
    <property type="project" value="UniProtKB-EC"/>
</dbReference>
<evidence type="ECO:0000256" key="1">
    <source>
        <dbReference type="ARBA" id="ARBA00013015"/>
    </source>
</evidence>